<dbReference type="RefSeq" id="WP_087413477.1">
    <property type="nucleotide sequence ID" value="NZ_CALIXP010000068.1"/>
</dbReference>
<dbReference type="InterPro" id="IPR008991">
    <property type="entry name" value="Translation_prot_SH3-like_sf"/>
</dbReference>
<sequence length="180" mass="20672">MNNDEENIVWFAMRAPFCKELEAKRLLDKQAIENFVPMCYKVFEKNNKKRKELVPAVHNLIFVRTTRRIIRETKRTVPFLQYITMPDAGKNSPIIVPDIQMQQFISVSRLHNERLIYLTPEEINLAKGTRVRVLGGPFDGVEGVFVKVRGCRSKRVVILIQGILAVVVAEVKPDLIEVIG</sequence>
<evidence type="ECO:0000259" key="2">
    <source>
        <dbReference type="Pfam" id="PF02357"/>
    </source>
</evidence>
<dbReference type="CDD" id="cd09895">
    <property type="entry name" value="NGN_SP_UpxY"/>
    <property type="match status" value="1"/>
</dbReference>
<evidence type="ECO:0000256" key="1">
    <source>
        <dbReference type="ARBA" id="ARBA00023163"/>
    </source>
</evidence>
<reference evidence="5 6" key="1">
    <citation type="submission" date="2017-04" db="EMBL/GenBank/DDBJ databases">
        <title>Function of individual gut microbiota members based on whole genome sequencing of pure cultures obtained from chicken caecum.</title>
        <authorList>
            <person name="Medvecky M."/>
            <person name="Cejkova D."/>
            <person name="Polansky O."/>
            <person name="Karasova D."/>
            <person name="Kubasova T."/>
            <person name="Cizek A."/>
            <person name="Rychlik I."/>
        </authorList>
    </citation>
    <scope>NUCLEOTIDE SEQUENCE [LARGE SCALE GENOMIC DNA]</scope>
    <source>
        <strain evidence="6">An189</strain>
        <strain evidence="5">An43</strain>
    </source>
</reference>
<evidence type="ECO:0000313" key="6">
    <source>
        <dbReference type="Proteomes" id="UP000196587"/>
    </source>
</evidence>
<dbReference type="InterPro" id="IPR006645">
    <property type="entry name" value="NGN-like_dom"/>
</dbReference>
<feature type="domain" description="NusG-like N-terminal" evidence="2">
    <location>
        <begin position="10"/>
        <end position="104"/>
    </location>
</feature>
<dbReference type="Proteomes" id="UP000195386">
    <property type="component" value="Unassembled WGS sequence"/>
</dbReference>
<dbReference type="Pfam" id="PF02357">
    <property type="entry name" value="NusG"/>
    <property type="match status" value="1"/>
</dbReference>
<evidence type="ECO:0000313" key="3">
    <source>
        <dbReference type="EMBL" id="OUO01723.1"/>
    </source>
</evidence>
<dbReference type="NCBIfam" id="NF033644">
    <property type="entry name" value="antiterm_UpxY"/>
    <property type="match status" value="1"/>
</dbReference>
<dbReference type="Gene3D" id="3.30.70.940">
    <property type="entry name" value="NusG, N-terminal domain"/>
    <property type="match status" value="1"/>
</dbReference>
<reference evidence="4" key="2">
    <citation type="journal article" date="2018" name="BMC Genomics">
        <title>Whole genome sequencing and function prediction of 133 gut anaerobes isolated from chicken caecum in pure cultures.</title>
        <authorList>
            <person name="Medvecky M."/>
            <person name="Cejkova D."/>
            <person name="Polansky O."/>
            <person name="Karasova D."/>
            <person name="Kubasova T."/>
            <person name="Cizek A."/>
            <person name="Rychlik I."/>
        </authorList>
    </citation>
    <scope>NUCLEOTIDE SEQUENCE</scope>
    <source>
        <strain evidence="4">An189</strain>
        <strain evidence="3">An43</strain>
    </source>
</reference>
<dbReference type="SUPFAM" id="SSF50104">
    <property type="entry name" value="Translation proteins SH3-like domain"/>
    <property type="match status" value="1"/>
</dbReference>
<gene>
    <name evidence="4" type="ORF">B5F24_15555</name>
    <name evidence="3" type="ORF">B5F97_05705</name>
</gene>
<dbReference type="AlphaFoldDB" id="A0A1Y4JHZ9"/>
<name>A0A1Y4JHZ9_9BACE</name>
<comment type="caution">
    <text evidence="4">The sequence shown here is derived from an EMBL/GenBank/DDBJ whole genome shotgun (WGS) entry which is preliminary data.</text>
</comment>
<dbReference type="InterPro" id="IPR036735">
    <property type="entry name" value="NGN_dom_sf"/>
</dbReference>
<keyword evidence="1" id="KW-0804">Transcription</keyword>
<organism evidence="4 6">
    <name type="scientific">Bacteroides clarus</name>
    <dbReference type="NCBI Taxonomy" id="626929"/>
    <lineage>
        <taxon>Bacteria</taxon>
        <taxon>Pseudomonadati</taxon>
        <taxon>Bacteroidota</taxon>
        <taxon>Bacteroidia</taxon>
        <taxon>Bacteroidales</taxon>
        <taxon>Bacteroidaceae</taxon>
        <taxon>Bacteroides</taxon>
    </lineage>
</organism>
<evidence type="ECO:0000313" key="5">
    <source>
        <dbReference type="Proteomes" id="UP000195386"/>
    </source>
</evidence>
<dbReference type="GO" id="GO:0006354">
    <property type="term" value="P:DNA-templated transcription elongation"/>
    <property type="evidence" value="ECO:0007669"/>
    <property type="project" value="InterPro"/>
</dbReference>
<dbReference type="EMBL" id="NFII01000004">
    <property type="protein sequence ID" value="OUO01723.1"/>
    <property type="molecule type" value="Genomic_DNA"/>
</dbReference>
<dbReference type="EMBL" id="NFKE01000015">
    <property type="protein sequence ID" value="OUP32115.1"/>
    <property type="molecule type" value="Genomic_DNA"/>
</dbReference>
<accession>A0A1Y4JHZ9</accession>
<dbReference type="SUPFAM" id="SSF82679">
    <property type="entry name" value="N-utilization substance G protein NusG, N-terminal domain"/>
    <property type="match status" value="1"/>
</dbReference>
<evidence type="ECO:0000313" key="4">
    <source>
        <dbReference type="EMBL" id="OUP32115.1"/>
    </source>
</evidence>
<dbReference type="Proteomes" id="UP000196587">
    <property type="component" value="Unassembled WGS sequence"/>
</dbReference>
<proteinExistence type="predicted"/>
<protein>
    <submittedName>
        <fullName evidence="4">Transcriptional regulator</fullName>
    </submittedName>
</protein>